<dbReference type="Gene3D" id="3.20.20.70">
    <property type="entry name" value="Aldolase class I"/>
    <property type="match status" value="1"/>
</dbReference>
<keyword evidence="5 12" id="KW-0963">Cytoplasm</keyword>
<dbReference type="PANTHER" id="PTHR12128:SF66">
    <property type="entry name" value="4-HYDROXY-2-OXOGLUTARATE ALDOLASE, MITOCHONDRIAL"/>
    <property type="match status" value="1"/>
</dbReference>
<dbReference type="eggNOG" id="COG0329">
    <property type="taxonomic scope" value="Bacteria"/>
</dbReference>
<feature type="active site" description="Proton donor/acceptor" evidence="12 14">
    <location>
        <position position="137"/>
    </location>
</feature>
<dbReference type="EMBL" id="CP011454">
    <property type="protein sequence ID" value="AMW05018.1"/>
    <property type="molecule type" value="Genomic_DNA"/>
</dbReference>
<feature type="active site" description="Schiff-base intermediate with substrate" evidence="12 14">
    <location>
        <position position="165"/>
    </location>
</feature>
<reference evidence="16 17" key="1">
    <citation type="journal article" date="2014" name="Proc. Natl. Acad. Sci. U.S.A.">
        <title>Functional type 2 photosynthetic reaction centers found in the rare bacterial phylum Gemmatimonadetes.</title>
        <authorList>
            <person name="Zeng Y."/>
            <person name="Feng F."/>
            <person name="Medova H."/>
            <person name="Dean J."/>
            <person name="Koblizek M."/>
        </authorList>
    </citation>
    <scope>NUCLEOTIDE SEQUENCE [LARGE SCALE GENOMIC DNA]</scope>
    <source>
        <strain evidence="16 17">AP64</strain>
    </source>
</reference>
<dbReference type="CDD" id="cd00950">
    <property type="entry name" value="DHDPS"/>
    <property type="match status" value="1"/>
</dbReference>
<keyword evidence="8 12" id="KW-0457">Lysine biosynthesis</keyword>
<evidence type="ECO:0000256" key="5">
    <source>
        <dbReference type="ARBA" id="ARBA00022490"/>
    </source>
</evidence>
<dbReference type="EC" id="4.3.3.7" evidence="4 12"/>
<keyword evidence="7 12" id="KW-0220">Diaminopimelate biosynthesis</keyword>
<evidence type="ECO:0000256" key="15">
    <source>
        <dbReference type="PIRSR" id="PIRSR001365-2"/>
    </source>
</evidence>
<dbReference type="SUPFAM" id="SSF51569">
    <property type="entry name" value="Aldolase"/>
    <property type="match status" value="1"/>
</dbReference>
<evidence type="ECO:0000256" key="7">
    <source>
        <dbReference type="ARBA" id="ARBA00022915"/>
    </source>
</evidence>
<name>A0A143BJ36_9BACT</name>
<keyword evidence="6 12" id="KW-0028">Amino-acid biosynthesis</keyword>
<dbReference type="KEGG" id="gph:GEMMAAP_09620"/>
<evidence type="ECO:0000256" key="8">
    <source>
        <dbReference type="ARBA" id="ARBA00023154"/>
    </source>
</evidence>
<dbReference type="RefSeq" id="WP_026850714.1">
    <property type="nucleotide sequence ID" value="NZ_CP011454.1"/>
</dbReference>
<evidence type="ECO:0000256" key="1">
    <source>
        <dbReference type="ARBA" id="ARBA00003294"/>
    </source>
</evidence>
<dbReference type="InterPro" id="IPR002220">
    <property type="entry name" value="DapA-like"/>
</dbReference>
<protein>
    <recommendedName>
        <fullName evidence="4 12">4-hydroxy-tetrahydrodipicolinate synthase</fullName>
        <shortName evidence="12">HTPA synthase</shortName>
        <ecNumber evidence="4 12">4.3.3.7</ecNumber>
    </recommendedName>
</protein>
<dbReference type="GO" id="GO:0008840">
    <property type="term" value="F:4-hydroxy-tetrahydrodipicolinate synthase activity"/>
    <property type="evidence" value="ECO:0007669"/>
    <property type="project" value="UniProtKB-UniRule"/>
</dbReference>
<comment type="pathway">
    <text evidence="2 12">Amino-acid biosynthesis; L-lysine biosynthesis via DAP pathway; (S)-tetrahydrodipicolinate from L-aspartate: step 3/4.</text>
</comment>
<evidence type="ECO:0000313" key="17">
    <source>
        <dbReference type="Proteomes" id="UP000076404"/>
    </source>
</evidence>
<evidence type="ECO:0000256" key="13">
    <source>
        <dbReference type="PIRNR" id="PIRNR001365"/>
    </source>
</evidence>
<evidence type="ECO:0000256" key="10">
    <source>
        <dbReference type="ARBA" id="ARBA00023270"/>
    </source>
</evidence>
<dbReference type="HAMAP" id="MF_00418">
    <property type="entry name" value="DapA"/>
    <property type="match status" value="1"/>
</dbReference>
<dbReference type="InterPro" id="IPR005263">
    <property type="entry name" value="DapA"/>
</dbReference>
<dbReference type="GO" id="GO:0009089">
    <property type="term" value="P:lysine biosynthetic process via diaminopimelate"/>
    <property type="evidence" value="ECO:0007669"/>
    <property type="project" value="UniProtKB-UniRule"/>
</dbReference>
<comment type="function">
    <text evidence="1 12">Catalyzes the condensation of (S)-aspartate-beta-semialdehyde [(S)-ASA] and pyruvate to 4-hydroxy-tetrahydrodipicolinate (HTPA).</text>
</comment>
<comment type="subcellular location">
    <subcellularLocation>
        <location evidence="12">Cytoplasm</location>
    </subcellularLocation>
</comment>
<keyword evidence="17" id="KW-1185">Reference proteome</keyword>
<dbReference type="STRING" id="1379270.GEMMAAP_09620"/>
<proteinExistence type="inferred from homology"/>
<accession>A0A143BJ36</accession>
<gene>
    <name evidence="12" type="primary">dapA</name>
    <name evidence="16" type="ORF">GEMMAAP_09620</name>
</gene>
<feature type="site" description="Part of a proton relay during catalysis" evidence="12">
    <location>
        <position position="48"/>
    </location>
</feature>
<dbReference type="AlphaFoldDB" id="A0A143BJ36"/>
<dbReference type="PANTHER" id="PTHR12128">
    <property type="entry name" value="DIHYDRODIPICOLINATE SYNTHASE"/>
    <property type="match status" value="1"/>
</dbReference>
<keyword evidence="10 12" id="KW-0704">Schiff base</keyword>
<sequence length="297" mass="31585">MTTTTLRGCGTALVTPFQPDGSLDEPALRALVQWQLAAGVHMLIPCGSTGEAVTLASAEHRRVVEITVEEVNGRVPVIAGAGSNDTQRAIATSREMRSIGASHLLHVTPMYNKPPQRALLAHFRAIADACDLPIMLYNVPGRTAVNMEAATTLELARDPRFVAVKEASGSLAQMTTILRDRPPQFAVLSGDDGYTLSLMAHGGDGIISVVSNVAPSLMVQLCDAMWRGDLAAARALDATLAPIIDACFVESNPIPAKAMLAVMGRMQERVRLPLVPLADALRPRVRDVLVRAGLLAS</sequence>
<comment type="catalytic activity">
    <reaction evidence="11 12">
        <text>L-aspartate 4-semialdehyde + pyruvate = (2S,4S)-4-hydroxy-2,3,4,5-tetrahydrodipicolinate + H2O + H(+)</text>
        <dbReference type="Rhea" id="RHEA:34171"/>
        <dbReference type="ChEBI" id="CHEBI:15361"/>
        <dbReference type="ChEBI" id="CHEBI:15377"/>
        <dbReference type="ChEBI" id="CHEBI:15378"/>
        <dbReference type="ChEBI" id="CHEBI:67139"/>
        <dbReference type="ChEBI" id="CHEBI:537519"/>
        <dbReference type="EC" id="4.3.3.7"/>
    </reaction>
</comment>
<dbReference type="SMART" id="SM01130">
    <property type="entry name" value="DHDPS"/>
    <property type="match status" value="1"/>
</dbReference>
<organism evidence="16 17">
    <name type="scientific">Gemmatimonas phototrophica</name>
    <dbReference type="NCBI Taxonomy" id="1379270"/>
    <lineage>
        <taxon>Bacteria</taxon>
        <taxon>Pseudomonadati</taxon>
        <taxon>Gemmatimonadota</taxon>
        <taxon>Gemmatimonadia</taxon>
        <taxon>Gemmatimonadales</taxon>
        <taxon>Gemmatimonadaceae</taxon>
        <taxon>Gemmatimonas</taxon>
    </lineage>
</organism>
<evidence type="ECO:0000256" key="9">
    <source>
        <dbReference type="ARBA" id="ARBA00023239"/>
    </source>
</evidence>
<reference evidence="16 17" key="2">
    <citation type="journal article" date="2016" name="Environ. Microbiol. Rep.">
        <title>Metagenomic evidence for the presence of phototrophic Gemmatimonadetes bacteria in diverse environments.</title>
        <authorList>
            <person name="Zeng Y."/>
            <person name="Baumbach J."/>
            <person name="Barbosa E.G."/>
            <person name="Azevedo V."/>
            <person name="Zhang C."/>
            <person name="Koblizek M."/>
        </authorList>
    </citation>
    <scope>NUCLEOTIDE SEQUENCE [LARGE SCALE GENOMIC DNA]</scope>
    <source>
        <strain evidence="16 17">AP64</strain>
    </source>
</reference>
<comment type="subunit">
    <text evidence="12">Homotetramer; dimer of dimers.</text>
</comment>
<evidence type="ECO:0000256" key="4">
    <source>
        <dbReference type="ARBA" id="ARBA00012086"/>
    </source>
</evidence>
<evidence type="ECO:0000313" key="16">
    <source>
        <dbReference type="EMBL" id="AMW05018.1"/>
    </source>
</evidence>
<dbReference type="UniPathway" id="UPA00034">
    <property type="reaction ID" value="UER00017"/>
</dbReference>
<dbReference type="PROSITE" id="PS00666">
    <property type="entry name" value="DHDPS_2"/>
    <property type="match status" value="1"/>
</dbReference>
<dbReference type="GO" id="GO:0019877">
    <property type="term" value="P:diaminopimelate biosynthetic process"/>
    <property type="evidence" value="ECO:0007669"/>
    <property type="project" value="UniProtKB-UniRule"/>
</dbReference>
<comment type="similarity">
    <text evidence="3 12 13">Belongs to the DapA family.</text>
</comment>
<dbReference type="PIRSF" id="PIRSF001365">
    <property type="entry name" value="DHDPS"/>
    <property type="match status" value="1"/>
</dbReference>
<evidence type="ECO:0000256" key="14">
    <source>
        <dbReference type="PIRSR" id="PIRSR001365-1"/>
    </source>
</evidence>
<dbReference type="InterPro" id="IPR020625">
    <property type="entry name" value="Schiff_base-form_aldolases_AS"/>
</dbReference>
<evidence type="ECO:0000256" key="6">
    <source>
        <dbReference type="ARBA" id="ARBA00022605"/>
    </source>
</evidence>
<comment type="caution">
    <text evidence="12">Was originally thought to be a dihydrodipicolinate synthase (DHDPS), catalyzing the condensation of (S)-aspartate-beta-semialdehyde [(S)-ASA] and pyruvate to dihydrodipicolinate (DHDP). However, it was shown in E.coli that the product of the enzymatic reaction is not dihydrodipicolinate but in fact (4S)-4-hydroxy-2,3,4,5-tetrahydro-(2S)-dipicolinic acid (HTPA), and that the consecutive dehydration reaction leading to DHDP is not spontaneous but catalyzed by DapB.</text>
</comment>
<evidence type="ECO:0000256" key="3">
    <source>
        <dbReference type="ARBA" id="ARBA00007592"/>
    </source>
</evidence>
<dbReference type="GO" id="GO:0005829">
    <property type="term" value="C:cytosol"/>
    <property type="evidence" value="ECO:0007669"/>
    <property type="project" value="TreeGrafter"/>
</dbReference>
<evidence type="ECO:0000256" key="2">
    <source>
        <dbReference type="ARBA" id="ARBA00005120"/>
    </source>
</evidence>
<evidence type="ECO:0000256" key="11">
    <source>
        <dbReference type="ARBA" id="ARBA00047836"/>
    </source>
</evidence>
<feature type="binding site" evidence="12 15">
    <location>
        <position position="49"/>
    </location>
    <ligand>
        <name>pyruvate</name>
        <dbReference type="ChEBI" id="CHEBI:15361"/>
    </ligand>
</feature>
<keyword evidence="9 12" id="KW-0456">Lyase</keyword>
<feature type="binding site" evidence="12 15">
    <location>
        <position position="207"/>
    </location>
    <ligand>
        <name>pyruvate</name>
        <dbReference type="ChEBI" id="CHEBI:15361"/>
    </ligand>
</feature>
<evidence type="ECO:0000256" key="12">
    <source>
        <dbReference type="HAMAP-Rule" id="MF_00418"/>
    </source>
</evidence>
<feature type="site" description="Part of a proton relay during catalysis" evidence="12">
    <location>
        <position position="111"/>
    </location>
</feature>
<dbReference type="Pfam" id="PF00701">
    <property type="entry name" value="DHDPS"/>
    <property type="match status" value="1"/>
</dbReference>
<dbReference type="OrthoDB" id="9782828at2"/>
<dbReference type="PRINTS" id="PR00146">
    <property type="entry name" value="DHPICSNTHASE"/>
</dbReference>
<dbReference type="NCBIfam" id="TIGR00674">
    <property type="entry name" value="dapA"/>
    <property type="match status" value="1"/>
</dbReference>
<dbReference type="InterPro" id="IPR013785">
    <property type="entry name" value="Aldolase_TIM"/>
</dbReference>
<dbReference type="Proteomes" id="UP000076404">
    <property type="component" value="Chromosome"/>
</dbReference>